<dbReference type="EMBL" id="JACEFO010001629">
    <property type="protein sequence ID" value="KAF8727895.1"/>
    <property type="molecule type" value="Genomic_DNA"/>
</dbReference>
<gene>
    <name evidence="15" type="ORF">HU200_018463</name>
</gene>
<dbReference type="Pfam" id="PF17766">
    <property type="entry name" value="fn3_6"/>
    <property type="match status" value="1"/>
</dbReference>
<evidence type="ECO:0000256" key="4">
    <source>
        <dbReference type="ARBA" id="ARBA00022729"/>
    </source>
</evidence>
<evidence type="ECO:0000313" key="15">
    <source>
        <dbReference type="EMBL" id="KAF8727895.1"/>
    </source>
</evidence>
<keyword evidence="6 9" id="KW-0720">Serine protease</keyword>
<feature type="compositionally biased region" description="Acidic residues" evidence="10">
    <location>
        <begin position="1222"/>
        <end position="1231"/>
    </location>
</feature>
<comment type="similarity">
    <text evidence="2 9">Belongs to the peptidase S8 family.</text>
</comment>
<dbReference type="InterPro" id="IPR023827">
    <property type="entry name" value="Peptidase_S8_Asp-AS"/>
</dbReference>
<evidence type="ECO:0000256" key="10">
    <source>
        <dbReference type="SAM" id="MobiDB-lite"/>
    </source>
</evidence>
<dbReference type="Gene3D" id="2.60.40.2310">
    <property type="match status" value="1"/>
</dbReference>
<proteinExistence type="inferred from homology"/>
<reference evidence="15" key="1">
    <citation type="submission" date="2020-07" db="EMBL/GenBank/DDBJ databases">
        <title>Genome sequence and genetic diversity analysis of an under-domesticated orphan crop, white fonio (Digitaria exilis).</title>
        <authorList>
            <person name="Bennetzen J.L."/>
            <person name="Chen S."/>
            <person name="Ma X."/>
            <person name="Wang X."/>
            <person name="Yssel A.E.J."/>
            <person name="Chaluvadi S.R."/>
            <person name="Johnson M."/>
            <person name="Gangashetty P."/>
            <person name="Hamidou F."/>
            <person name="Sanogo M.D."/>
            <person name="Zwaenepoel A."/>
            <person name="Wallace J."/>
            <person name="Van De Peer Y."/>
            <person name="Van Deynze A."/>
        </authorList>
    </citation>
    <scope>NUCLEOTIDE SEQUENCE</scope>
    <source>
        <tissue evidence="15">Leaves</tissue>
    </source>
</reference>
<dbReference type="Gene3D" id="3.50.30.30">
    <property type="match status" value="1"/>
</dbReference>
<dbReference type="SUPFAM" id="SSF52743">
    <property type="entry name" value="Subtilisin-like"/>
    <property type="match status" value="1"/>
</dbReference>
<dbReference type="PROSITE" id="PS51892">
    <property type="entry name" value="SUBTILASE"/>
    <property type="match status" value="1"/>
</dbReference>
<dbReference type="InterPro" id="IPR000209">
    <property type="entry name" value="Peptidase_S8/S53_dom"/>
</dbReference>
<dbReference type="OrthoDB" id="206201at2759"/>
<dbReference type="Gene3D" id="3.40.50.200">
    <property type="entry name" value="Peptidase S8/S53 domain"/>
    <property type="match status" value="1"/>
</dbReference>
<sequence>MRRELGVENNATTPTVLVETPPGWTRGACGPPSSRIQGPALKDKFQNVGHQNPIPADPIRHPASYPITRPWQAWHTTGPRRQSQPHGESLGDAATGYARPHADASHCAPPPSLHSPHTSQQPRASQQPRQCHHPSHKNSRGSPPTHIATGWPATSSAAAPLLEMEKPGWCLALASLLLLLPHPPRAAAYLQERKNYIVHLRPRDDSAAAGSVEDWHRSFLPRASTGLDADADDGDDGPRIIYSYTDVFTGFAARLTDEEAEALRATDGCARLYPEVFLPLATTRSPGFLGLHLGNEGFWSRSGFGHGVVIGILDTGILPSHPSFGDDGLQPPPKGWKGTCEFKSIAGGGCNNKIIGARAFGSAAVNSTAPPVDDAGHGTHTASTAAGNFVENANVRGNADGTASGMAPHAHLAIYKVCTRSRCSIMDIIAGLDAAVKDGVDVLSFSIGAYSGTQFNYDPIAIAAFKAMERGIFVSCAAGNAGPDPGTVGNGAPWMLTVAAGTMDRAIRTNVKLGDGQEFHGESLFQPANNSAAHPLPLVYPGADGFDASRDCSVLRGSEVEGKVVLCESRGLSGRVEAGQTVAAYGGVGMIVMNRAAEGYTTFADAHVLPASHVSYDAGAKIISYLNSTRNATASIDFRGTVIGSYPSPTVTFFSSRGPSKASPGILKPDITGPGMNILAAWAPSESHTEFSDGGADLSFFVESGTSMSTPHLSGIAALLKSLHPDWSPAAIKSAIMTTSDAVDRTGLPIKDEQYRHATFYAMGAGYANPALAFDPGLVYDLHADDYIPYLCGLGLGDDGVTEIAHRPVACGSVKSITEAELNYPSMVMNLLAQPITVSRTVTNVGKAKSVYTAVVDMPKDVSVVVQPPMLRFTELKEKQSFTVTVRWAGEPNVAGAEGNLNWVCDDYIVRSPIVIPAKGDGKAEAFLLLLLPFKRQQAANFATLFATTFQSVGPKIGNILTRTREHIPTWAPRLATTPLKKVSGLNDFLGLRSDHQNFLVVNLFFGKFHSSRADRAPAGVDPRTLAGGGPNDFSSRRHTHSSPKTPQQALTLTSWRLGGDARRRIALRRTHRPNWSHNGLASNPKTYDTLCTRQASPRGTTRASASRHPWRERARRGPWRGPSSAAKTRRRTTPTPARPEGARARLLTRGGHGEGAPWRRTTFPTRGAPRNNTAARSSLGQTNRSSTNTKKVPYPGETATRSCKTERRGCGAMEKKRERAETEEEMTEELLVERSRAERPAAMEESRGAARCCRCLPPPAAPLTELSPSGLDAWPVNRPSAAAGRCQL</sequence>
<dbReference type="InterPro" id="IPR015500">
    <property type="entry name" value="Peptidase_S8_subtilisin-rel"/>
</dbReference>
<feature type="domain" description="PA" evidence="12">
    <location>
        <begin position="537"/>
        <end position="622"/>
    </location>
</feature>
<feature type="compositionally biased region" description="Basic residues" evidence="10">
    <location>
        <begin position="130"/>
        <end position="139"/>
    </location>
</feature>
<evidence type="ECO:0000256" key="2">
    <source>
        <dbReference type="ARBA" id="ARBA00011073"/>
    </source>
</evidence>
<dbReference type="GO" id="GO:0005576">
    <property type="term" value="C:extracellular region"/>
    <property type="evidence" value="ECO:0007669"/>
    <property type="project" value="UniProtKB-SubCell"/>
</dbReference>
<dbReference type="InterPro" id="IPR010259">
    <property type="entry name" value="S8pro/Inhibitor_I9"/>
</dbReference>
<evidence type="ECO:0000256" key="3">
    <source>
        <dbReference type="ARBA" id="ARBA00022670"/>
    </source>
</evidence>
<feature type="region of interest" description="Disordered" evidence="10">
    <location>
        <begin position="1093"/>
        <end position="1242"/>
    </location>
</feature>
<accession>A0A835F462</accession>
<dbReference type="Pfam" id="PF02225">
    <property type="entry name" value="PA"/>
    <property type="match status" value="1"/>
</dbReference>
<dbReference type="InterPro" id="IPR037045">
    <property type="entry name" value="S8pro/Inhibitor_I9_sf"/>
</dbReference>
<keyword evidence="3 9" id="KW-0645">Protease</keyword>
<dbReference type="CDD" id="cd04852">
    <property type="entry name" value="Peptidases_S8_3"/>
    <property type="match status" value="1"/>
</dbReference>
<feature type="domain" description="Subtilisin-like protease fibronectin type-III" evidence="14">
    <location>
        <begin position="821"/>
        <end position="916"/>
    </location>
</feature>
<evidence type="ECO:0000256" key="6">
    <source>
        <dbReference type="ARBA" id="ARBA00022825"/>
    </source>
</evidence>
<feature type="compositionally biased region" description="Low complexity" evidence="10">
    <location>
        <begin position="119"/>
        <end position="129"/>
    </location>
</feature>
<feature type="domain" description="Inhibitor I9" evidence="13">
    <location>
        <begin position="195"/>
        <end position="280"/>
    </location>
</feature>
<dbReference type="Pfam" id="PF05922">
    <property type="entry name" value="Inhibitor_I9"/>
    <property type="match status" value="1"/>
</dbReference>
<feature type="region of interest" description="Disordered" evidence="10">
    <location>
        <begin position="1015"/>
        <end position="1049"/>
    </location>
</feature>
<feature type="compositionally biased region" description="Polar residues" evidence="10">
    <location>
        <begin position="1093"/>
        <end position="1105"/>
    </location>
</feature>
<evidence type="ECO:0000256" key="8">
    <source>
        <dbReference type="PIRSR" id="PIRSR615500-1"/>
    </source>
</evidence>
<dbReference type="FunFam" id="3.50.30.30:FF:000005">
    <property type="entry name" value="subtilisin-like protease SBT1.5"/>
    <property type="match status" value="1"/>
</dbReference>
<feature type="compositionally biased region" description="Basic and acidic residues" evidence="10">
    <location>
        <begin position="1204"/>
        <end position="1221"/>
    </location>
</feature>
<dbReference type="PRINTS" id="PR00723">
    <property type="entry name" value="SUBTILISIN"/>
</dbReference>
<evidence type="ECO:0000256" key="9">
    <source>
        <dbReference type="PROSITE-ProRule" id="PRU01240"/>
    </source>
</evidence>
<keyword evidence="16" id="KW-1185">Reference proteome</keyword>
<protein>
    <submittedName>
        <fullName evidence="15">Uncharacterized protein</fullName>
    </submittedName>
</protein>
<evidence type="ECO:0000256" key="1">
    <source>
        <dbReference type="ARBA" id="ARBA00004613"/>
    </source>
</evidence>
<evidence type="ECO:0000256" key="5">
    <source>
        <dbReference type="ARBA" id="ARBA00022801"/>
    </source>
</evidence>
<dbReference type="InterPro" id="IPR036852">
    <property type="entry name" value="Peptidase_S8/S53_dom_sf"/>
</dbReference>
<name>A0A835F462_9POAL</name>
<evidence type="ECO:0000313" key="16">
    <source>
        <dbReference type="Proteomes" id="UP000636709"/>
    </source>
</evidence>
<dbReference type="GO" id="GO:0006508">
    <property type="term" value="P:proteolysis"/>
    <property type="evidence" value="ECO:0007669"/>
    <property type="project" value="UniProtKB-KW"/>
</dbReference>
<feature type="compositionally biased region" description="Basic and acidic residues" evidence="10">
    <location>
        <begin position="1232"/>
        <end position="1242"/>
    </location>
</feature>
<evidence type="ECO:0000256" key="7">
    <source>
        <dbReference type="ARBA" id="ARBA00023180"/>
    </source>
</evidence>
<dbReference type="InterPro" id="IPR003137">
    <property type="entry name" value="PA_domain"/>
</dbReference>
<dbReference type="InterPro" id="IPR045051">
    <property type="entry name" value="SBT"/>
</dbReference>
<feature type="region of interest" description="Disordered" evidence="10">
    <location>
        <begin position="1"/>
        <end position="152"/>
    </location>
</feature>
<comment type="subcellular location">
    <subcellularLocation>
        <location evidence="1">Secreted</location>
    </subcellularLocation>
</comment>
<keyword evidence="4" id="KW-0732">Signal</keyword>
<dbReference type="Pfam" id="PF00082">
    <property type="entry name" value="Peptidase_S8"/>
    <property type="match status" value="1"/>
</dbReference>
<feature type="compositionally biased region" description="Polar residues" evidence="10">
    <location>
        <begin position="1171"/>
        <end position="1191"/>
    </location>
</feature>
<evidence type="ECO:0000259" key="11">
    <source>
        <dbReference type="Pfam" id="PF00082"/>
    </source>
</evidence>
<dbReference type="GO" id="GO:0004252">
    <property type="term" value="F:serine-type endopeptidase activity"/>
    <property type="evidence" value="ECO:0007669"/>
    <property type="project" value="UniProtKB-UniRule"/>
</dbReference>
<dbReference type="CDD" id="cd02120">
    <property type="entry name" value="PA_subtilisin_like"/>
    <property type="match status" value="1"/>
</dbReference>
<feature type="domain" description="Peptidase S8/S53" evidence="11">
    <location>
        <begin position="305"/>
        <end position="744"/>
    </location>
</feature>
<dbReference type="PANTHER" id="PTHR10795">
    <property type="entry name" value="PROPROTEIN CONVERTASE SUBTILISIN/KEXIN"/>
    <property type="match status" value="1"/>
</dbReference>
<dbReference type="Proteomes" id="UP000636709">
    <property type="component" value="Unassembled WGS sequence"/>
</dbReference>
<keyword evidence="7" id="KW-0325">Glycoprotein</keyword>
<evidence type="ECO:0000259" key="12">
    <source>
        <dbReference type="Pfam" id="PF02225"/>
    </source>
</evidence>
<comment type="caution">
    <text evidence="15">The sequence shown here is derived from an EMBL/GenBank/DDBJ whole genome shotgun (WGS) entry which is preliminary data.</text>
</comment>
<feature type="active site" description="Charge relay system" evidence="8 9">
    <location>
        <position position="707"/>
    </location>
</feature>
<keyword evidence="5 9" id="KW-0378">Hydrolase</keyword>
<dbReference type="PROSITE" id="PS00136">
    <property type="entry name" value="SUBTILASE_ASP"/>
    <property type="match status" value="1"/>
</dbReference>
<dbReference type="InterPro" id="IPR034197">
    <property type="entry name" value="Peptidases_S8_3"/>
</dbReference>
<evidence type="ECO:0000259" key="13">
    <source>
        <dbReference type="Pfam" id="PF05922"/>
    </source>
</evidence>
<dbReference type="InterPro" id="IPR041469">
    <property type="entry name" value="Subtilisin-like_FN3"/>
</dbReference>
<feature type="active site" description="Charge relay system" evidence="8 9">
    <location>
        <position position="377"/>
    </location>
</feature>
<feature type="active site" description="Charge relay system" evidence="8 9">
    <location>
        <position position="314"/>
    </location>
</feature>
<dbReference type="Gene3D" id="3.30.70.80">
    <property type="entry name" value="Peptidase S8 propeptide/proteinase inhibitor I9"/>
    <property type="match status" value="1"/>
</dbReference>
<evidence type="ECO:0000259" key="14">
    <source>
        <dbReference type="Pfam" id="PF17766"/>
    </source>
</evidence>
<feature type="compositionally biased region" description="Basic residues" evidence="10">
    <location>
        <begin position="1109"/>
        <end position="1119"/>
    </location>
</feature>
<organism evidence="15 16">
    <name type="scientific">Digitaria exilis</name>
    <dbReference type="NCBI Taxonomy" id="1010633"/>
    <lineage>
        <taxon>Eukaryota</taxon>
        <taxon>Viridiplantae</taxon>
        <taxon>Streptophyta</taxon>
        <taxon>Embryophyta</taxon>
        <taxon>Tracheophyta</taxon>
        <taxon>Spermatophyta</taxon>
        <taxon>Magnoliopsida</taxon>
        <taxon>Liliopsida</taxon>
        <taxon>Poales</taxon>
        <taxon>Poaceae</taxon>
        <taxon>PACMAD clade</taxon>
        <taxon>Panicoideae</taxon>
        <taxon>Panicodae</taxon>
        <taxon>Paniceae</taxon>
        <taxon>Anthephorinae</taxon>
        <taxon>Digitaria</taxon>
    </lineage>
</organism>